<dbReference type="AlphaFoldDB" id="X1B611"/>
<sequence length="75" mass="9205">MRIEIKRITPETRTFYIRRGKHKRIVDMINRDQVIKWLKDYAKKYNKEHLIGSARYMLDSLLSQRVDELIKKEKV</sequence>
<proteinExistence type="predicted"/>
<protein>
    <submittedName>
        <fullName evidence="1">Uncharacterized protein</fullName>
    </submittedName>
</protein>
<reference evidence="1" key="1">
    <citation type="journal article" date="2014" name="Front. Microbiol.">
        <title>High frequency of phylogenetically diverse reductive dehalogenase-homologous genes in deep subseafloor sedimentary metagenomes.</title>
        <authorList>
            <person name="Kawai M."/>
            <person name="Futagami T."/>
            <person name="Toyoda A."/>
            <person name="Takaki Y."/>
            <person name="Nishi S."/>
            <person name="Hori S."/>
            <person name="Arai W."/>
            <person name="Tsubouchi T."/>
            <person name="Morono Y."/>
            <person name="Uchiyama I."/>
            <person name="Ito T."/>
            <person name="Fujiyama A."/>
            <person name="Inagaki F."/>
            <person name="Takami H."/>
        </authorList>
    </citation>
    <scope>NUCLEOTIDE SEQUENCE</scope>
    <source>
        <strain evidence="1">Expedition CK06-06</strain>
    </source>
</reference>
<evidence type="ECO:0000313" key="1">
    <source>
        <dbReference type="EMBL" id="GAG79608.1"/>
    </source>
</evidence>
<comment type="caution">
    <text evidence="1">The sequence shown here is derived from an EMBL/GenBank/DDBJ whole genome shotgun (WGS) entry which is preliminary data.</text>
</comment>
<organism evidence="1">
    <name type="scientific">marine sediment metagenome</name>
    <dbReference type="NCBI Taxonomy" id="412755"/>
    <lineage>
        <taxon>unclassified sequences</taxon>
        <taxon>metagenomes</taxon>
        <taxon>ecological metagenomes</taxon>
    </lineage>
</organism>
<gene>
    <name evidence="1" type="ORF">S01H4_27788</name>
</gene>
<dbReference type="EMBL" id="BART01013657">
    <property type="protein sequence ID" value="GAG79608.1"/>
    <property type="molecule type" value="Genomic_DNA"/>
</dbReference>
<accession>X1B611</accession>
<name>X1B611_9ZZZZ</name>